<evidence type="ECO:0000313" key="1">
    <source>
        <dbReference type="EMBL" id="QDV88296.1"/>
    </source>
</evidence>
<dbReference type="Gene3D" id="2.40.50.870">
    <property type="entry name" value="Protein of unknown function (DUF3299)"/>
    <property type="match status" value="1"/>
</dbReference>
<dbReference type="RefSeq" id="WP_145220499.1">
    <property type="nucleotide sequence ID" value="NZ_CP036432.1"/>
</dbReference>
<protein>
    <recommendedName>
        <fullName evidence="3">DUF3299 domain-containing protein</fullName>
    </recommendedName>
</protein>
<evidence type="ECO:0008006" key="3">
    <source>
        <dbReference type="Google" id="ProtNLM"/>
    </source>
</evidence>
<proteinExistence type="predicted"/>
<dbReference type="Proteomes" id="UP000318081">
    <property type="component" value="Chromosome"/>
</dbReference>
<sequence>MHHLPRFRCSLQMVIVCALLVGVLPLGLNRASAEDPAEDPQTRPKVEIRLSSAAQLAKGEINFDDLKFDIEKDGAFDESMWTERLKTINGKNVKLRGYILPSSTYQNEGFKQFVLVRDNKECCFGPGAALYDCVFVTMVGDHTADFSTRPVTVEGKFVLDPETYKYPGGKGPRGATHMAVFRIEGVKVK</sequence>
<gene>
    <name evidence="1" type="ORF">TBK1r_73280</name>
</gene>
<dbReference type="Pfam" id="PF11736">
    <property type="entry name" value="DUF3299"/>
    <property type="match status" value="1"/>
</dbReference>
<evidence type="ECO:0000313" key="2">
    <source>
        <dbReference type="Proteomes" id="UP000318081"/>
    </source>
</evidence>
<reference evidence="1 2" key="1">
    <citation type="submission" date="2019-02" db="EMBL/GenBank/DDBJ databases">
        <title>Deep-cultivation of Planctomycetes and their phenomic and genomic characterization uncovers novel biology.</title>
        <authorList>
            <person name="Wiegand S."/>
            <person name="Jogler M."/>
            <person name="Boedeker C."/>
            <person name="Pinto D."/>
            <person name="Vollmers J."/>
            <person name="Rivas-Marin E."/>
            <person name="Kohn T."/>
            <person name="Peeters S.H."/>
            <person name="Heuer A."/>
            <person name="Rast P."/>
            <person name="Oberbeckmann S."/>
            <person name="Bunk B."/>
            <person name="Jeske O."/>
            <person name="Meyerdierks A."/>
            <person name="Storesund J.E."/>
            <person name="Kallscheuer N."/>
            <person name="Luecker S."/>
            <person name="Lage O.M."/>
            <person name="Pohl T."/>
            <person name="Merkel B.J."/>
            <person name="Hornburger P."/>
            <person name="Mueller R.-W."/>
            <person name="Bruemmer F."/>
            <person name="Labrenz M."/>
            <person name="Spormann A.M."/>
            <person name="Op den Camp H."/>
            <person name="Overmann J."/>
            <person name="Amann R."/>
            <person name="Jetten M.S.M."/>
            <person name="Mascher T."/>
            <person name="Medema M.H."/>
            <person name="Devos D.P."/>
            <person name="Kaster A.-K."/>
            <person name="Ovreas L."/>
            <person name="Rohde M."/>
            <person name="Galperin M.Y."/>
            <person name="Jogler C."/>
        </authorList>
    </citation>
    <scope>NUCLEOTIDE SEQUENCE [LARGE SCALE GENOMIC DNA]</scope>
    <source>
        <strain evidence="1 2">TBK1r</strain>
    </source>
</reference>
<keyword evidence="2" id="KW-1185">Reference proteome</keyword>
<organism evidence="1 2">
    <name type="scientific">Stieleria magnilauensis</name>
    <dbReference type="NCBI Taxonomy" id="2527963"/>
    <lineage>
        <taxon>Bacteria</taxon>
        <taxon>Pseudomonadati</taxon>
        <taxon>Planctomycetota</taxon>
        <taxon>Planctomycetia</taxon>
        <taxon>Pirellulales</taxon>
        <taxon>Pirellulaceae</taxon>
        <taxon>Stieleria</taxon>
    </lineage>
</organism>
<name>A0ABX5Y457_9BACT</name>
<accession>A0ABX5Y457</accession>
<dbReference type="EMBL" id="CP036432">
    <property type="protein sequence ID" value="QDV88296.1"/>
    <property type="molecule type" value="Genomic_DNA"/>
</dbReference>
<dbReference type="InterPro" id="IPR021727">
    <property type="entry name" value="DUF3299"/>
</dbReference>